<evidence type="ECO:0000259" key="8">
    <source>
        <dbReference type="PROSITE" id="PS51380"/>
    </source>
</evidence>
<dbReference type="HOGENOM" id="CLU_006116_1_0_1"/>
<dbReference type="GO" id="GO:0006817">
    <property type="term" value="P:phosphate ion transport"/>
    <property type="evidence" value="ECO:0007669"/>
    <property type="project" value="TreeGrafter"/>
</dbReference>
<feature type="compositionally biased region" description="Polar residues" evidence="6">
    <location>
        <begin position="272"/>
        <end position="289"/>
    </location>
</feature>
<dbReference type="GeneID" id="26259724"/>
<proteinExistence type="inferred from homology"/>
<dbReference type="PANTHER" id="PTHR10783:SF103">
    <property type="entry name" value="SOLUTE CARRIER FAMILY 53 MEMBER 1"/>
    <property type="match status" value="1"/>
</dbReference>
<feature type="region of interest" description="Disordered" evidence="6">
    <location>
        <begin position="231"/>
        <end position="336"/>
    </location>
</feature>
<dbReference type="Pfam" id="PF03105">
    <property type="entry name" value="SPX"/>
    <property type="match status" value="1"/>
</dbReference>
<evidence type="ECO:0000256" key="7">
    <source>
        <dbReference type="SAM" id="Phobius"/>
    </source>
</evidence>
<dbReference type="Pfam" id="PF12585">
    <property type="entry name" value="DUF3759"/>
    <property type="match status" value="1"/>
</dbReference>
<sequence length="1189" mass="134787">MLTSNIDKNEDNYQKVYENENFEEHKSSLGHEMIAGGAAFAGFKAFEDHQRKEGKPVSHQFAKELLAGFAGAEIDKLAETKGEDWFDREKAKRDAKQHAERMYDEHYIDNHGADQYDPNQYGAPESLQSETGILRASIRTAADCDRELERDLVPEWRLKYLDYKLGKKKLKAIDRALRHVESTPRLRRRGGASVLPSPLDAAPKYTYLNREHTHQGNARDTEDLRALAITNTRSRNSLQRKADGGQAGQGSQLGRTPEEEPLNKGQRELSYLGSSYGSFAATSPPNGTQKGFAGKSRAPPSLKLPGAALDPEHVSPHVGLSGEPLTKTKTVTLPPPAELETDNAFEVGKTRAPNKSHHSLPAKYKSVFSPKRMNSTPGPVTSSHPRPSVRRLFSASNRTPPASPGDVPLEAYRDFDFRQAEFFNFLDGELDKIERFYKQKEDEATDRLAVLRDQLHIMRDRRIDDIIQRQTDKINAKMYKKHEDDHILSGGQNSSRGEEVQHSWVNSNVLKDTLMSPVDAAFEAINAGKYGKSTKNIAQLTTPAALRPRDHPDSRRDFARRPDLPEVPYKTAKRKLKIALQEYYRGLELLKAYALLNRTAFRKINKKYDKTVNARPTSRYMNEKVNQAWFVNSDVIEGHIRTVEDLYARYFEKGNHKVAVNKLRVKTARAGDYTDNTFRNGLLLAAGTILALQGIIKANSIADLYDPSPSTLAVDTSYLLQIYAGYFIVNFLTLLFCLACRVWHENKINYVFIFEYDTRHHLDWRQLAEWRLILAGVYPVEWRDFYMGDMFCSLTYSMSNIAMFFCLYAHDWNYPPQCNSSHLRITGFLSALPGVWRLLQCLRRYKDTGNKFPHLLNGGKYTATILFNATLSIHRMDSRASTKAAYITFGIINGIYTSFWDIYYDWSLGDPRAKYPFLRKELGYKKAWWYYTAMCIDPILRNIWVLYTIVPLQNSHPAVTSFVVSLLEVLRRGMWSVFRVENEHCTNVGRFRASRDVPLPYYVPSNAEVEEDHTSGIPRAPTQVDEEQPGEGQPPTPTEAGPRRPATATGSELDDPQAFARKRRGVQDEFRPSPLQRAFTHVGDIFRDAHAEDFERKLKPELGRDPRSSGSSSKLDDDSDDESDNDEEAGELVNGSRSNSDGARSRDSDGEDDVEAEMHDEEEMSALARIREDFAIGVTGAHSDGTDLT</sequence>
<feature type="transmembrane region" description="Helical" evidence="7">
    <location>
        <begin position="884"/>
        <end position="903"/>
    </location>
</feature>
<evidence type="ECO:0000256" key="3">
    <source>
        <dbReference type="ARBA" id="ARBA00022692"/>
    </source>
</evidence>
<dbReference type="PROSITE" id="PS51380">
    <property type="entry name" value="EXS"/>
    <property type="match status" value="1"/>
</dbReference>
<evidence type="ECO:0000256" key="1">
    <source>
        <dbReference type="ARBA" id="ARBA00004141"/>
    </source>
</evidence>
<dbReference type="PROSITE" id="PS51382">
    <property type="entry name" value="SPX"/>
    <property type="match status" value="1"/>
</dbReference>
<feature type="compositionally biased region" description="Acidic residues" evidence="6">
    <location>
        <begin position="1149"/>
        <end position="1164"/>
    </location>
</feature>
<dbReference type="EMBL" id="KI968714">
    <property type="protein sequence ID" value="EUN29239.1"/>
    <property type="molecule type" value="Genomic_DNA"/>
</dbReference>
<dbReference type="GO" id="GO:0016036">
    <property type="term" value="P:cellular response to phosphate starvation"/>
    <property type="evidence" value="ECO:0007669"/>
    <property type="project" value="TreeGrafter"/>
</dbReference>
<evidence type="ECO:0000259" key="9">
    <source>
        <dbReference type="PROSITE" id="PS51382"/>
    </source>
</evidence>
<dbReference type="Proteomes" id="UP000054337">
    <property type="component" value="Unassembled WGS sequence"/>
</dbReference>
<feature type="region of interest" description="Disordered" evidence="6">
    <location>
        <begin position="1096"/>
        <end position="1168"/>
    </location>
</feature>
<dbReference type="CDD" id="cd14475">
    <property type="entry name" value="SPX_SYG1_like"/>
    <property type="match status" value="1"/>
</dbReference>
<gene>
    <name evidence="10" type="ORF">COCVIDRAFT_93521</name>
</gene>
<dbReference type="GO" id="GO:0005794">
    <property type="term" value="C:Golgi apparatus"/>
    <property type="evidence" value="ECO:0007669"/>
    <property type="project" value="TreeGrafter"/>
</dbReference>
<name>W7EQC2_BIPV3</name>
<evidence type="ECO:0000256" key="6">
    <source>
        <dbReference type="SAM" id="MobiDB-lite"/>
    </source>
</evidence>
<protein>
    <recommendedName>
        <fullName evidence="12">EXS domain-containing protein</fullName>
    </recommendedName>
</protein>
<evidence type="ECO:0000256" key="5">
    <source>
        <dbReference type="ARBA" id="ARBA00023136"/>
    </source>
</evidence>
<feature type="transmembrane region" description="Helical" evidence="7">
    <location>
        <begin position="718"/>
        <end position="740"/>
    </location>
</feature>
<organism evidence="10 11">
    <name type="scientific">Bipolaris victoriae (strain FI3)</name>
    <name type="common">Victoria blight of oats agent</name>
    <name type="synonym">Cochliobolus victoriae</name>
    <dbReference type="NCBI Taxonomy" id="930091"/>
    <lineage>
        <taxon>Eukaryota</taxon>
        <taxon>Fungi</taxon>
        <taxon>Dikarya</taxon>
        <taxon>Ascomycota</taxon>
        <taxon>Pezizomycotina</taxon>
        <taxon>Dothideomycetes</taxon>
        <taxon>Pleosporomycetidae</taxon>
        <taxon>Pleosporales</taxon>
        <taxon>Pleosporineae</taxon>
        <taxon>Pleosporaceae</taxon>
        <taxon>Bipolaris</taxon>
    </lineage>
</organism>
<dbReference type="AlphaFoldDB" id="W7EQC2"/>
<feature type="domain" description="SPX" evidence="9">
    <location>
        <begin position="142"/>
        <end position="622"/>
    </location>
</feature>
<feature type="domain" description="EXS" evidence="8">
    <location>
        <begin position="817"/>
        <end position="1011"/>
    </location>
</feature>
<keyword evidence="3 7" id="KW-0812">Transmembrane</keyword>
<dbReference type="InterPro" id="IPR004331">
    <property type="entry name" value="SPX_dom"/>
</dbReference>
<comment type="subcellular location">
    <subcellularLocation>
        <location evidence="1">Membrane</location>
        <topology evidence="1">Multi-pass membrane protein</topology>
    </subcellularLocation>
</comment>
<reference evidence="10 11" key="1">
    <citation type="journal article" date="2013" name="PLoS Genet.">
        <title>Comparative genome structure, secondary metabolite, and effector coding capacity across Cochliobolus pathogens.</title>
        <authorList>
            <person name="Condon B.J."/>
            <person name="Leng Y."/>
            <person name="Wu D."/>
            <person name="Bushley K.E."/>
            <person name="Ohm R.A."/>
            <person name="Otillar R."/>
            <person name="Martin J."/>
            <person name="Schackwitz W."/>
            <person name="Grimwood J."/>
            <person name="MohdZainudin N."/>
            <person name="Xue C."/>
            <person name="Wang R."/>
            <person name="Manning V.A."/>
            <person name="Dhillon B."/>
            <person name="Tu Z.J."/>
            <person name="Steffenson B.J."/>
            <person name="Salamov A."/>
            <person name="Sun H."/>
            <person name="Lowry S."/>
            <person name="LaButti K."/>
            <person name="Han J."/>
            <person name="Copeland A."/>
            <person name="Lindquist E."/>
            <person name="Barry K."/>
            <person name="Schmutz J."/>
            <person name="Baker S.E."/>
            <person name="Ciuffetti L.M."/>
            <person name="Grigoriev I.V."/>
            <person name="Zhong S."/>
            <person name="Turgeon B.G."/>
        </authorList>
    </citation>
    <scope>NUCLEOTIDE SEQUENCE [LARGE SCALE GENOMIC DNA]</scope>
    <source>
        <strain evidence="10 11">FI3</strain>
    </source>
</reference>
<keyword evidence="5 7" id="KW-0472">Membrane</keyword>
<keyword evidence="11" id="KW-1185">Reference proteome</keyword>
<feature type="compositionally biased region" description="Basic and acidic residues" evidence="6">
    <location>
        <begin position="256"/>
        <end position="267"/>
    </location>
</feature>
<dbReference type="InterPro" id="IPR004342">
    <property type="entry name" value="EXS_C"/>
</dbReference>
<dbReference type="RefSeq" id="XP_014558829.1">
    <property type="nucleotide sequence ID" value="XM_014703343.1"/>
</dbReference>
<keyword evidence="4 7" id="KW-1133">Transmembrane helix</keyword>
<comment type="similarity">
    <text evidence="2">Belongs to the SYG1 (TC 2.A.94) family.</text>
</comment>
<evidence type="ECO:0000256" key="2">
    <source>
        <dbReference type="ARBA" id="ARBA00009665"/>
    </source>
</evidence>
<evidence type="ECO:0000256" key="4">
    <source>
        <dbReference type="ARBA" id="ARBA00022989"/>
    </source>
</evidence>
<accession>W7EQC2</accession>
<dbReference type="InterPro" id="IPR022234">
    <property type="entry name" value="DUF3759"/>
</dbReference>
<evidence type="ECO:0000313" key="11">
    <source>
        <dbReference type="Proteomes" id="UP000054337"/>
    </source>
</evidence>
<feature type="region of interest" description="Disordered" evidence="6">
    <location>
        <begin position="1008"/>
        <end position="1058"/>
    </location>
</feature>
<evidence type="ECO:0008006" key="12">
    <source>
        <dbReference type="Google" id="ProtNLM"/>
    </source>
</evidence>
<dbReference type="OrthoDB" id="9970435at2759"/>
<dbReference type="Pfam" id="PF03124">
    <property type="entry name" value="EXS"/>
    <property type="match status" value="2"/>
</dbReference>
<dbReference type="PANTHER" id="PTHR10783">
    <property type="entry name" value="XENOTROPIC AND POLYTROPIC RETROVIRUS RECEPTOR 1-RELATED"/>
    <property type="match status" value="1"/>
</dbReference>
<feature type="compositionally biased region" description="Acidic residues" evidence="6">
    <location>
        <begin position="1117"/>
        <end position="1130"/>
    </location>
</feature>
<feature type="compositionally biased region" description="Basic and acidic residues" evidence="6">
    <location>
        <begin position="1096"/>
        <end position="1107"/>
    </location>
</feature>
<evidence type="ECO:0000313" key="10">
    <source>
        <dbReference type="EMBL" id="EUN29239.1"/>
    </source>
</evidence>
<dbReference type="GO" id="GO:0005886">
    <property type="term" value="C:plasma membrane"/>
    <property type="evidence" value="ECO:0007669"/>
    <property type="project" value="TreeGrafter"/>
</dbReference>
<dbReference type="GO" id="GO:0000822">
    <property type="term" value="F:inositol hexakisphosphate binding"/>
    <property type="evidence" value="ECO:0007669"/>
    <property type="project" value="TreeGrafter"/>
</dbReference>